<feature type="signal peptide" evidence="1">
    <location>
        <begin position="1"/>
        <end position="28"/>
    </location>
</feature>
<evidence type="ECO:0000259" key="2">
    <source>
        <dbReference type="PROSITE" id="PS50127"/>
    </source>
</evidence>
<dbReference type="Proteomes" id="UP000094112">
    <property type="component" value="Unassembled WGS sequence"/>
</dbReference>
<name>A0A1E3NZ05_WICAA</name>
<dbReference type="GeneID" id="30203724"/>
<dbReference type="SUPFAM" id="SSF54495">
    <property type="entry name" value="UBC-like"/>
    <property type="match status" value="1"/>
</dbReference>
<dbReference type="EMBL" id="KV454212">
    <property type="protein sequence ID" value="ODQ57932.1"/>
    <property type="molecule type" value="Genomic_DNA"/>
</dbReference>
<keyword evidence="1" id="KW-0732">Signal</keyword>
<dbReference type="PROSITE" id="PS50127">
    <property type="entry name" value="UBC_2"/>
    <property type="match status" value="1"/>
</dbReference>
<evidence type="ECO:0000313" key="4">
    <source>
        <dbReference type="Proteomes" id="UP000094112"/>
    </source>
</evidence>
<accession>A0A1E3NZ05</accession>
<feature type="domain" description="UBC core" evidence="2">
    <location>
        <begin position="1"/>
        <end position="73"/>
    </location>
</feature>
<reference evidence="3 4" key="1">
    <citation type="journal article" date="2016" name="Proc. Natl. Acad. Sci. U.S.A.">
        <title>Comparative genomics of biotechnologically important yeasts.</title>
        <authorList>
            <person name="Riley R."/>
            <person name="Haridas S."/>
            <person name="Wolfe K.H."/>
            <person name="Lopes M.R."/>
            <person name="Hittinger C.T."/>
            <person name="Goeker M."/>
            <person name="Salamov A.A."/>
            <person name="Wisecaver J.H."/>
            <person name="Long T.M."/>
            <person name="Calvey C.H."/>
            <person name="Aerts A.L."/>
            <person name="Barry K.W."/>
            <person name="Choi C."/>
            <person name="Clum A."/>
            <person name="Coughlan A.Y."/>
            <person name="Deshpande S."/>
            <person name="Douglass A.P."/>
            <person name="Hanson S.J."/>
            <person name="Klenk H.-P."/>
            <person name="LaButti K.M."/>
            <person name="Lapidus A."/>
            <person name="Lindquist E.A."/>
            <person name="Lipzen A.M."/>
            <person name="Meier-Kolthoff J.P."/>
            <person name="Ohm R.A."/>
            <person name="Otillar R.P."/>
            <person name="Pangilinan J.L."/>
            <person name="Peng Y."/>
            <person name="Rokas A."/>
            <person name="Rosa C.A."/>
            <person name="Scheuner C."/>
            <person name="Sibirny A.A."/>
            <person name="Slot J.C."/>
            <person name="Stielow J.B."/>
            <person name="Sun H."/>
            <person name="Kurtzman C.P."/>
            <person name="Blackwell M."/>
            <person name="Grigoriev I.V."/>
            <person name="Jeffries T.W."/>
        </authorList>
    </citation>
    <scope>NUCLEOTIDE SEQUENCE [LARGE SCALE GENOMIC DNA]</scope>
    <source>
        <strain evidence="4">ATCC 58044 / CBS 1984 / NCYC 433 / NRRL Y-366-8</strain>
    </source>
</reference>
<dbReference type="RefSeq" id="XP_019037139.1">
    <property type="nucleotide sequence ID" value="XM_019186478.1"/>
</dbReference>
<dbReference type="OrthoDB" id="1158011at2759"/>
<gene>
    <name evidence="3" type="ORF">WICANDRAFT_95005</name>
</gene>
<dbReference type="InterPro" id="IPR016135">
    <property type="entry name" value="UBQ-conjugating_enzyme/RWD"/>
</dbReference>
<organism evidence="3 4">
    <name type="scientific">Wickerhamomyces anomalus (strain ATCC 58044 / CBS 1984 / NCYC 433 / NRRL Y-366-8)</name>
    <name type="common">Yeast</name>
    <name type="synonym">Hansenula anomala</name>
    <dbReference type="NCBI Taxonomy" id="683960"/>
    <lineage>
        <taxon>Eukaryota</taxon>
        <taxon>Fungi</taxon>
        <taxon>Dikarya</taxon>
        <taxon>Ascomycota</taxon>
        <taxon>Saccharomycotina</taxon>
        <taxon>Saccharomycetes</taxon>
        <taxon>Phaffomycetales</taxon>
        <taxon>Wickerhamomycetaceae</taxon>
        <taxon>Wickerhamomyces</taxon>
    </lineage>
</organism>
<protein>
    <recommendedName>
        <fullName evidence="2">UBC core domain-containing protein</fullName>
    </recommendedName>
</protein>
<proteinExistence type="predicted"/>
<feature type="chain" id="PRO_5009133577" description="UBC core domain-containing protein" evidence="1">
    <location>
        <begin position="29"/>
        <end position="137"/>
    </location>
</feature>
<dbReference type="STRING" id="683960.A0A1E3NZ05"/>
<evidence type="ECO:0000256" key="1">
    <source>
        <dbReference type="SAM" id="SignalP"/>
    </source>
</evidence>
<evidence type="ECO:0000313" key="3">
    <source>
        <dbReference type="EMBL" id="ODQ57932.1"/>
    </source>
</evidence>
<dbReference type="AlphaFoldDB" id="A0A1E3NZ05"/>
<sequence>MSDFHPESWNPAWSVSTILTALVSFMTGNEPATGCCTTTPLVRQNYAKSSHGFNLNNPVFRREFPDLSKDKDKATNELLARNAKAMEEFNKLVGNTPKRKQTVPEKPKTNEVVEVIDDDDDEVVVLDDQSNDPIVID</sequence>
<keyword evidence="4" id="KW-1185">Reference proteome</keyword>
<dbReference type="InterPro" id="IPR000608">
    <property type="entry name" value="UBC"/>
</dbReference>
<dbReference type="Gene3D" id="3.10.110.10">
    <property type="entry name" value="Ubiquitin Conjugating Enzyme"/>
    <property type="match status" value="1"/>
</dbReference>